<dbReference type="CDD" id="cd16936">
    <property type="entry name" value="HATPase_RsbW-like"/>
    <property type="match status" value="1"/>
</dbReference>
<dbReference type="PANTHER" id="PTHR35526">
    <property type="entry name" value="ANTI-SIGMA-F FACTOR RSBW-RELATED"/>
    <property type="match status" value="1"/>
</dbReference>
<dbReference type="EMBL" id="CP016808">
    <property type="protein sequence ID" value="ANY67476.1"/>
    <property type="molecule type" value="Genomic_DNA"/>
</dbReference>
<dbReference type="PANTHER" id="PTHR35526:SF3">
    <property type="entry name" value="ANTI-SIGMA-F FACTOR RSBW"/>
    <property type="match status" value="1"/>
</dbReference>
<dbReference type="Gene3D" id="3.30.565.10">
    <property type="entry name" value="Histidine kinase-like ATPase, C-terminal domain"/>
    <property type="match status" value="1"/>
</dbReference>
<protein>
    <submittedName>
        <fullName evidence="3">Anti-sigma B factor RsbW</fullName>
    </submittedName>
</protein>
<accession>A0A1B2DIF9</accession>
<keyword evidence="1" id="KW-0418">Kinase</keyword>
<dbReference type="Pfam" id="PF13581">
    <property type="entry name" value="HATPase_c_2"/>
    <property type="match status" value="1"/>
</dbReference>
<dbReference type="AlphaFoldDB" id="A0A1B2DIF9"/>
<dbReference type="NCBIfam" id="NF003144">
    <property type="entry name" value="PRK04069.1"/>
    <property type="match status" value="1"/>
</dbReference>
<keyword evidence="1" id="KW-0723">Serine/threonine-protein kinase</keyword>
<keyword evidence="1" id="KW-0808">Transferase</keyword>
<dbReference type="InterPro" id="IPR003594">
    <property type="entry name" value="HATPase_dom"/>
</dbReference>
<gene>
    <name evidence="3" type="ORF">BBD42_14085</name>
</gene>
<name>A0A1B2DIF9_9BACL</name>
<feature type="domain" description="Histidine kinase/HSP90-like ATPase" evidence="2">
    <location>
        <begin position="12"/>
        <end position="141"/>
    </location>
</feature>
<dbReference type="InterPro" id="IPR050267">
    <property type="entry name" value="Anti-sigma-factor_SerPK"/>
</dbReference>
<sequence>MADMKTSVQLTIPAEADYLDIVRLTLYGLAVKLGFEYEQIEDMKVAVGEACNNAIIHGYEHRGSGELHVSFEQQLDGLKICVRDNGTSFNYEQAVNRTAGALHATRLSEAPIGGLGLYMMQALMDHVEVNTTSGTEVILTKLLGRKEEMA</sequence>
<evidence type="ECO:0000313" key="3">
    <source>
        <dbReference type="EMBL" id="ANY67476.1"/>
    </source>
</evidence>
<dbReference type="InterPro" id="IPR036890">
    <property type="entry name" value="HATPase_C_sf"/>
</dbReference>
<dbReference type="GO" id="GO:0004674">
    <property type="term" value="F:protein serine/threonine kinase activity"/>
    <property type="evidence" value="ECO:0007669"/>
    <property type="project" value="UniProtKB-KW"/>
</dbReference>
<proteinExistence type="predicted"/>
<dbReference type="SUPFAM" id="SSF55874">
    <property type="entry name" value="ATPase domain of HSP90 chaperone/DNA topoisomerase II/histidine kinase"/>
    <property type="match status" value="1"/>
</dbReference>
<reference evidence="3" key="1">
    <citation type="submission" date="2016-08" db="EMBL/GenBank/DDBJ databases">
        <title>Complete Genome Seqeunce of Paenibacillus sp. BIHB 4019 from tea rhizoplane.</title>
        <authorList>
            <person name="Thakur R."/>
            <person name="Swarnkar M.K."/>
            <person name="Gulati A."/>
        </authorList>
    </citation>
    <scope>NUCLEOTIDE SEQUENCE [LARGE SCALE GENOMIC DNA]</scope>
    <source>
        <strain evidence="3">BIHB4019</strain>
    </source>
</reference>
<evidence type="ECO:0000256" key="1">
    <source>
        <dbReference type="ARBA" id="ARBA00022527"/>
    </source>
</evidence>
<evidence type="ECO:0000259" key="2">
    <source>
        <dbReference type="Pfam" id="PF13581"/>
    </source>
</evidence>
<organism evidence="3">
    <name type="scientific">Paenibacillus sp. BIHB 4019</name>
    <dbReference type="NCBI Taxonomy" id="1870819"/>
    <lineage>
        <taxon>Bacteria</taxon>
        <taxon>Bacillati</taxon>
        <taxon>Bacillota</taxon>
        <taxon>Bacilli</taxon>
        <taxon>Bacillales</taxon>
        <taxon>Paenibacillaceae</taxon>
        <taxon>Paenibacillus</taxon>
    </lineage>
</organism>
<dbReference type="RefSeq" id="WP_056037167.1">
    <property type="nucleotide sequence ID" value="NZ_CP016808.1"/>
</dbReference>